<feature type="compositionally biased region" description="Polar residues" evidence="1">
    <location>
        <begin position="128"/>
        <end position="138"/>
    </location>
</feature>
<protein>
    <submittedName>
        <fullName evidence="2">Uncharacterized protein</fullName>
    </submittedName>
</protein>
<reference evidence="2 3" key="1">
    <citation type="journal article" date="2015" name="Genome Biol. Evol.">
        <title>Comparative Genomics of a Bacterivorous Green Alga Reveals Evolutionary Causalities and Consequences of Phago-Mixotrophic Mode of Nutrition.</title>
        <authorList>
            <person name="Burns J.A."/>
            <person name="Paasch A."/>
            <person name="Narechania A."/>
            <person name="Kim E."/>
        </authorList>
    </citation>
    <scope>NUCLEOTIDE SEQUENCE [LARGE SCALE GENOMIC DNA]</scope>
    <source>
        <strain evidence="2 3">PLY_AMNH</strain>
    </source>
</reference>
<comment type="caution">
    <text evidence="2">The sequence shown here is derived from an EMBL/GenBank/DDBJ whole genome shotgun (WGS) entry which is preliminary data.</text>
</comment>
<name>A0AAE0KVW4_9CHLO</name>
<dbReference type="EMBL" id="LGRX02016225">
    <property type="protein sequence ID" value="KAK3262414.1"/>
    <property type="molecule type" value="Genomic_DNA"/>
</dbReference>
<feature type="region of interest" description="Disordered" evidence="1">
    <location>
        <begin position="1"/>
        <end position="116"/>
    </location>
</feature>
<sequence>VVAPAQEAAGKAATQQAPGEEPVATAAAPVRRAAGRQQCEMHQRRNRGQPRQHQHGSGEEQGLSQEAATDGTSRRRAEGGGEKEAAAGEAAGGQQDVHGKEAAAGPTHYNNSTNGIYVNRSLDANAKSSMTLQLPTQEQTRRSPRLS</sequence>
<keyword evidence="3" id="KW-1185">Reference proteome</keyword>
<gene>
    <name evidence="2" type="ORF">CYMTET_28730</name>
</gene>
<evidence type="ECO:0000313" key="3">
    <source>
        <dbReference type="Proteomes" id="UP001190700"/>
    </source>
</evidence>
<feature type="non-terminal residue" evidence="2">
    <location>
        <position position="1"/>
    </location>
</feature>
<feature type="compositionally biased region" description="Basic and acidic residues" evidence="1">
    <location>
        <begin position="72"/>
        <end position="86"/>
    </location>
</feature>
<feature type="compositionally biased region" description="Low complexity" evidence="1">
    <location>
        <begin position="17"/>
        <end position="36"/>
    </location>
</feature>
<dbReference type="AlphaFoldDB" id="A0AAE0KVW4"/>
<evidence type="ECO:0000256" key="1">
    <source>
        <dbReference type="SAM" id="MobiDB-lite"/>
    </source>
</evidence>
<feature type="region of interest" description="Disordered" evidence="1">
    <location>
        <begin position="128"/>
        <end position="147"/>
    </location>
</feature>
<feature type="compositionally biased region" description="Polar residues" evidence="1">
    <location>
        <begin position="62"/>
        <end position="71"/>
    </location>
</feature>
<proteinExistence type="predicted"/>
<feature type="compositionally biased region" description="Basic residues" evidence="1">
    <location>
        <begin position="44"/>
        <end position="54"/>
    </location>
</feature>
<organism evidence="2 3">
    <name type="scientific">Cymbomonas tetramitiformis</name>
    <dbReference type="NCBI Taxonomy" id="36881"/>
    <lineage>
        <taxon>Eukaryota</taxon>
        <taxon>Viridiplantae</taxon>
        <taxon>Chlorophyta</taxon>
        <taxon>Pyramimonadophyceae</taxon>
        <taxon>Pyramimonadales</taxon>
        <taxon>Pyramimonadaceae</taxon>
        <taxon>Cymbomonas</taxon>
    </lineage>
</organism>
<accession>A0AAE0KVW4</accession>
<evidence type="ECO:0000313" key="2">
    <source>
        <dbReference type="EMBL" id="KAK3262414.1"/>
    </source>
</evidence>
<dbReference type="Proteomes" id="UP001190700">
    <property type="component" value="Unassembled WGS sequence"/>
</dbReference>